<reference evidence="1" key="1">
    <citation type="submission" date="2017-05" db="UniProtKB">
        <authorList>
            <consortium name="EnsemblMetazoa"/>
        </authorList>
    </citation>
    <scope>IDENTIFICATION</scope>
</reference>
<name>A0A1X7SY03_AMPQE</name>
<dbReference type="EnsemblMetazoa" id="Aqu2.1.07037_001">
    <property type="protein sequence ID" value="Aqu2.1.07037_001"/>
    <property type="gene ID" value="Aqu2.1.07037"/>
</dbReference>
<evidence type="ECO:0000313" key="1">
    <source>
        <dbReference type="EnsemblMetazoa" id="Aqu2.1.07037_001"/>
    </source>
</evidence>
<organism evidence="1">
    <name type="scientific">Amphimedon queenslandica</name>
    <name type="common">Sponge</name>
    <dbReference type="NCBI Taxonomy" id="400682"/>
    <lineage>
        <taxon>Eukaryota</taxon>
        <taxon>Metazoa</taxon>
        <taxon>Porifera</taxon>
        <taxon>Demospongiae</taxon>
        <taxon>Heteroscleromorpha</taxon>
        <taxon>Haplosclerida</taxon>
        <taxon>Niphatidae</taxon>
        <taxon>Amphimedon</taxon>
    </lineage>
</organism>
<proteinExistence type="predicted"/>
<dbReference type="InParanoid" id="A0A1X7SY03"/>
<sequence>MVPSYHAQTYTPR</sequence>
<protein>
    <submittedName>
        <fullName evidence="1">Uncharacterized protein</fullName>
    </submittedName>
</protein>
<accession>A0A1X7SY03</accession>